<dbReference type="PANTHER" id="PTHR43861">
    <property type="entry name" value="TRANS-ACONITATE 2-METHYLTRANSFERASE-RELATED"/>
    <property type="match status" value="1"/>
</dbReference>
<dbReference type="AlphaFoldDB" id="A0A7C9RJ02"/>
<dbReference type="GO" id="GO:0008168">
    <property type="term" value="F:methyltransferase activity"/>
    <property type="evidence" value="ECO:0007669"/>
    <property type="project" value="UniProtKB-KW"/>
</dbReference>
<evidence type="ECO:0000313" key="3">
    <source>
        <dbReference type="EMBL" id="NGX95876.1"/>
    </source>
</evidence>
<dbReference type="CDD" id="cd02440">
    <property type="entry name" value="AdoMet_MTases"/>
    <property type="match status" value="1"/>
</dbReference>
<name>A0A7C9RJ02_9BRAD</name>
<dbReference type="InterPro" id="IPR029063">
    <property type="entry name" value="SAM-dependent_MTases_sf"/>
</dbReference>
<gene>
    <name evidence="3" type="ORF">G4V63_11790</name>
</gene>
<reference evidence="3" key="1">
    <citation type="submission" date="2020-02" db="EMBL/GenBank/DDBJ databases">
        <title>Draft genome sequence of Candidatus Afipia apatlaquensis IBT-C3, a potential strain for decolorization of textile dyes.</title>
        <authorList>
            <person name="Sanchez-Reyes A."/>
            <person name="Breton-Deval L."/>
            <person name="Mangelson H."/>
            <person name="Sanchez-Flores A."/>
        </authorList>
    </citation>
    <scope>NUCLEOTIDE SEQUENCE [LARGE SCALE GENOMIC DNA]</scope>
    <source>
        <strain evidence="3">IBT-C3</strain>
    </source>
</reference>
<evidence type="ECO:0000259" key="2">
    <source>
        <dbReference type="Pfam" id="PF13649"/>
    </source>
</evidence>
<dbReference type="Pfam" id="PF13649">
    <property type="entry name" value="Methyltransf_25"/>
    <property type="match status" value="1"/>
</dbReference>
<proteinExistence type="predicted"/>
<keyword evidence="1" id="KW-0808">Transferase</keyword>
<dbReference type="SUPFAM" id="SSF53335">
    <property type="entry name" value="S-adenosyl-L-methionine-dependent methyltransferases"/>
    <property type="match status" value="1"/>
</dbReference>
<evidence type="ECO:0000313" key="4">
    <source>
        <dbReference type="Proteomes" id="UP000480266"/>
    </source>
</evidence>
<feature type="domain" description="Methyltransferase" evidence="2">
    <location>
        <begin position="47"/>
        <end position="143"/>
    </location>
</feature>
<evidence type="ECO:0000256" key="1">
    <source>
        <dbReference type="ARBA" id="ARBA00022679"/>
    </source>
</evidence>
<comment type="caution">
    <text evidence="3">The sequence shown here is derived from an EMBL/GenBank/DDBJ whole genome shotgun (WGS) entry which is preliminary data.</text>
</comment>
<organism evidence="3 4">
    <name type="scientific">Candidatus Afipia apatlaquensis</name>
    <dbReference type="NCBI Taxonomy" id="2712852"/>
    <lineage>
        <taxon>Bacteria</taxon>
        <taxon>Pseudomonadati</taxon>
        <taxon>Pseudomonadota</taxon>
        <taxon>Alphaproteobacteria</taxon>
        <taxon>Hyphomicrobiales</taxon>
        <taxon>Nitrobacteraceae</taxon>
        <taxon>Afipia</taxon>
    </lineage>
</organism>
<accession>A0A7C9RJ02</accession>
<dbReference type="InterPro" id="IPR041698">
    <property type="entry name" value="Methyltransf_25"/>
</dbReference>
<dbReference type="PANTHER" id="PTHR43861:SF2">
    <property type="entry name" value="CARBOXY-S-ADENOSYL-L-METHIONINE SYNTHASE"/>
    <property type="match status" value="1"/>
</dbReference>
<protein>
    <submittedName>
        <fullName evidence="3">Methyltransferase domain-containing protein</fullName>
    </submittedName>
</protein>
<dbReference type="GO" id="GO:0032259">
    <property type="term" value="P:methylation"/>
    <property type="evidence" value="ECO:0007669"/>
    <property type="project" value="UniProtKB-KW"/>
</dbReference>
<keyword evidence="3" id="KW-0489">Methyltransferase</keyword>
<dbReference type="EMBL" id="JAAMRR010000615">
    <property type="protein sequence ID" value="NGX95876.1"/>
    <property type="molecule type" value="Genomic_DNA"/>
</dbReference>
<keyword evidence="4" id="KW-1185">Reference proteome</keyword>
<dbReference type="Gene3D" id="3.40.50.150">
    <property type="entry name" value="Vaccinia Virus protein VP39"/>
    <property type="match status" value="1"/>
</dbReference>
<sequence>MPTKDFSFAHHAERFNDHISASIPGYLELADLCVRLAGRFIQEDSSVIDLGCTTGRLLAAVHERYSGRRKDVSYVGLDVEAQFRRQWATYVSHDLRFEVRDARQFKPDRPISLAMSIFTLQFLKPSDKMPLLQRLYDSMLPGGALLIAEKTLASSSMLQDALTFPYYDTKLRNGFSSKQVLDKERSLRGQMTLWERGKLEDNLRRVGFAEVECVFGHFPFFCYVAVK</sequence>
<dbReference type="Proteomes" id="UP000480266">
    <property type="component" value="Unassembled WGS sequence"/>
</dbReference>